<accession>A0A0D2NWJ1</accession>
<name>A0A0D2NWJ1_HYPSF</name>
<sequence>MPRFCAGAAAGTVRSHAEAVAVQRRCGSARDWLCVARCANPLKYLPFKSSVARALSTDASESEGFGLESSGCQQGGRSATGSAGACSSVPARSGGTACAALAAAVDGYLVRG</sequence>
<reference evidence="3" key="1">
    <citation type="submission" date="2014-04" db="EMBL/GenBank/DDBJ databases">
        <title>Evolutionary Origins and Diversification of the Mycorrhizal Mutualists.</title>
        <authorList>
            <consortium name="DOE Joint Genome Institute"/>
            <consortium name="Mycorrhizal Genomics Consortium"/>
            <person name="Kohler A."/>
            <person name="Kuo A."/>
            <person name="Nagy L.G."/>
            <person name="Floudas D."/>
            <person name="Copeland A."/>
            <person name="Barry K.W."/>
            <person name="Cichocki N."/>
            <person name="Veneault-Fourrey C."/>
            <person name="LaButti K."/>
            <person name="Lindquist E.A."/>
            <person name="Lipzen A."/>
            <person name="Lundell T."/>
            <person name="Morin E."/>
            <person name="Murat C."/>
            <person name="Riley R."/>
            <person name="Ohm R."/>
            <person name="Sun H."/>
            <person name="Tunlid A."/>
            <person name="Henrissat B."/>
            <person name="Grigoriev I.V."/>
            <person name="Hibbett D.S."/>
            <person name="Martin F."/>
        </authorList>
    </citation>
    <scope>NUCLEOTIDE SEQUENCE [LARGE SCALE GENOMIC DNA]</scope>
    <source>
        <strain evidence="3">FD-334 SS-4</strain>
    </source>
</reference>
<dbReference type="Proteomes" id="UP000054270">
    <property type="component" value="Unassembled WGS sequence"/>
</dbReference>
<gene>
    <name evidence="2" type="ORF">HYPSUDRAFT_40289</name>
</gene>
<feature type="region of interest" description="Disordered" evidence="1">
    <location>
        <begin position="62"/>
        <end position="85"/>
    </location>
</feature>
<proteinExistence type="predicted"/>
<keyword evidence="3" id="KW-1185">Reference proteome</keyword>
<dbReference type="AlphaFoldDB" id="A0A0D2NWJ1"/>
<evidence type="ECO:0000313" key="3">
    <source>
        <dbReference type="Proteomes" id="UP000054270"/>
    </source>
</evidence>
<evidence type="ECO:0000313" key="2">
    <source>
        <dbReference type="EMBL" id="KJA23134.1"/>
    </source>
</evidence>
<dbReference type="EMBL" id="KN817545">
    <property type="protein sequence ID" value="KJA23134.1"/>
    <property type="molecule type" value="Genomic_DNA"/>
</dbReference>
<organism evidence="2 3">
    <name type="scientific">Hypholoma sublateritium (strain FD-334 SS-4)</name>
    <dbReference type="NCBI Taxonomy" id="945553"/>
    <lineage>
        <taxon>Eukaryota</taxon>
        <taxon>Fungi</taxon>
        <taxon>Dikarya</taxon>
        <taxon>Basidiomycota</taxon>
        <taxon>Agaricomycotina</taxon>
        <taxon>Agaricomycetes</taxon>
        <taxon>Agaricomycetidae</taxon>
        <taxon>Agaricales</taxon>
        <taxon>Agaricineae</taxon>
        <taxon>Strophariaceae</taxon>
        <taxon>Hypholoma</taxon>
    </lineage>
</organism>
<protein>
    <submittedName>
        <fullName evidence="2">Uncharacterized protein</fullName>
    </submittedName>
</protein>
<feature type="compositionally biased region" description="Low complexity" evidence="1">
    <location>
        <begin position="62"/>
        <end position="71"/>
    </location>
</feature>
<evidence type="ECO:0000256" key="1">
    <source>
        <dbReference type="SAM" id="MobiDB-lite"/>
    </source>
</evidence>